<dbReference type="RefSeq" id="XP_001217648.1">
    <property type="nucleotide sequence ID" value="XM_001217647.1"/>
</dbReference>
<accession>Q0CBA8</accession>
<feature type="chain" id="PRO_5004170119" evidence="2">
    <location>
        <begin position="21"/>
        <end position="128"/>
    </location>
</feature>
<sequence>MMKRWMWILAGLSVVVIVVAAVVGGVVGSRAAQKNDGQRTQSTGNNTANTMTTTDPPTVTQTETAPSSATSSSTPNILARFYEFALDDCSGDSKTYNITSPGNMCYPVSSNKRSIFHTERYRLWGEVI</sequence>
<evidence type="ECO:0000256" key="2">
    <source>
        <dbReference type="SAM" id="SignalP"/>
    </source>
</evidence>
<dbReference type="EMBL" id="CH476607">
    <property type="protein sequence ID" value="EAU30163.1"/>
    <property type="molecule type" value="Genomic_DNA"/>
</dbReference>
<evidence type="ECO:0000313" key="4">
    <source>
        <dbReference type="Proteomes" id="UP000007963"/>
    </source>
</evidence>
<dbReference type="GeneID" id="4353647"/>
<reference evidence="4" key="1">
    <citation type="submission" date="2005-09" db="EMBL/GenBank/DDBJ databases">
        <title>Annotation of the Aspergillus terreus NIH2624 genome.</title>
        <authorList>
            <person name="Birren B.W."/>
            <person name="Lander E.S."/>
            <person name="Galagan J.E."/>
            <person name="Nusbaum C."/>
            <person name="Devon K."/>
            <person name="Henn M."/>
            <person name="Ma L.-J."/>
            <person name="Jaffe D.B."/>
            <person name="Butler J."/>
            <person name="Alvarez P."/>
            <person name="Gnerre S."/>
            <person name="Grabherr M."/>
            <person name="Kleber M."/>
            <person name="Mauceli E.W."/>
            <person name="Brockman W."/>
            <person name="Rounsley S."/>
            <person name="Young S.K."/>
            <person name="LaButti K."/>
            <person name="Pushparaj V."/>
            <person name="DeCaprio D."/>
            <person name="Crawford M."/>
            <person name="Koehrsen M."/>
            <person name="Engels R."/>
            <person name="Montgomery P."/>
            <person name="Pearson M."/>
            <person name="Howarth C."/>
            <person name="Larson L."/>
            <person name="Luoma S."/>
            <person name="White J."/>
            <person name="Alvarado L."/>
            <person name="Kodira C.D."/>
            <person name="Zeng Q."/>
            <person name="Oleary S."/>
            <person name="Yandava C."/>
            <person name="Denning D.W."/>
            <person name="Nierman W.C."/>
            <person name="Milne T."/>
            <person name="Madden K."/>
        </authorList>
    </citation>
    <scope>NUCLEOTIDE SEQUENCE [LARGE SCALE GENOMIC DNA]</scope>
    <source>
        <strain evidence="4">NIH 2624 / FGSC A1156</strain>
    </source>
</reference>
<dbReference type="Proteomes" id="UP000007963">
    <property type="component" value="Unassembled WGS sequence"/>
</dbReference>
<name>Q0CBA8_ASPTN</name>
<protein>
    <submittedName>
        <fullName evidence="3">Uncharacterized protein</fullName>
    </submittedName>
</protein>
<evidence type="ECO:0000313" key="3">
    <source>
        <dbReference type="EMBL" id="EAU30163.1"/>
    </source>
</evidence>
<organism evidence="3 4">
    <name type="scientific">Aspergillus terreus (strain NIH 2624 / FGSC A1156)</name>
    <dbReference type="NCBI Taxonomy" id="341663"/>
    <lineage>
        <taxon>Eukaryota</taxon>
        <taxon>Fungi</taxon>
        <taxon>Dikarya</taxon>
        <taxon>Ascomycota</taxon>
        <taxon>Pezizomycotina</taxon>
        <taxon>Eurotiomycetes</taxon>
        <taxon>Eurotiomycetidae</taxon>
        <taxon>Eurotiales</taxon>
        <taxon>Aspergillaceae</taxon>
        <taxon>Aspergillus</taxon>
        <taxon>Aspergillus subgen. Circumdati</taxon>
    </lineage>
</organism>
<dbReference type="HOGENOM" id="CLU_1959137_0_0_1"/>
<dbReference type="AlphaFoldDB" id="Q0CBA8"/>
<dbReference type="VEuPathDB" id="FungiDB:ATEG_09026"/>
<evidence type="ECO:0000256" key="1">
    <source>
        <dbReference type="SAM" id="MobiDB-lite"/>
    </source>
</evidence>
<feature type="compositionally biased region" description="Low complexity" evidence="1">
    <location>
        <begin position="43"/>
        <end position="74"/>
    </location>
</feature>
<keyword evidence="2" id="KW-0732">Signal</keyword>
<feature type="signal peptide" evidence="2">
    <location>
        <begin position="1"/>
        <end position="20"/>
    </location>
</feature>
<gene>
    <name evidence="3" type="ORF">ATEG_09026</name>
</gene>
<feature type="region of interest" description="Disordered" evidence="1">
    <location>
        <begin position="31"/>
        <end position="74"/>
    </location>
</feature>
<proteinExistence type="predicted"/>